<accession>A0ACB8TGK2</accession>
<reference evidence="1" key="2">
    <citation type="journal article" date="2022" name="New Phytol.">
        <title>Evolutionary transition to the ectomycorrhizal habit in the genomes of a hyperdiverse lineage of mushroom-forming fungi.</title>
        <authorList>
            <person name="Looney B."/>
            <person name="Miyauchi S."/>
            <person name="Morin E."/>
            <person name="Drula E."/>
            <person name="Courty P.E."/>
            <person name="Kohler A."/>
            <person name="Kuo A."/>
            <person name="LaButti K."/>
            <person name="Pangilinan J."/>
            <person name="Lipzen A."/>
            <person name="Riley R."/>
            <person name="Andreopoulos W."/>
            <person name="He G."/>
            <person name="Johnson J."/>
            <person name="Nolan M."/>
            <person name="Tritt A."/>
            <person name="Barry K.W."/>
            <person name="Grigoriev I.V."/>
            <person name="Nagy L.G."/>
            <person name="Hibbett D."/>
            <person name="Henrissat B."/>
            <person name="Matheny P.B."/>
            <person name="Labbe J."/>
            <person name="Martin F.M."/>
        </authorList>
    </citation>
    <scope>NUCLEOTIDE SEQUENCE</scope>
    <source>
        <strain evidence="1">HHB10654</strain>
    </source>
</reference>
<organism evidence="1 2">
    <name type="scientific">Artomyces pyxidatus</name>
    <dbReference type="NCBI Taxonomy" id="48021"/>
    <lineage>
        <taxon>Eukaryota</taxon>
        <taxon>Fungi</taxon>
        <taxon>Dikarya</taxon>
        <taxon>Basidiomycota</taxon>
        <taxon>Agaricomycotina</taxon>
        <taxon>Agaricomycetes</taxon>
        <taxon>Russulales</taxon>
        <taxon>Auriscalpiaceae</taxon>
        <taxon>Artomyces</taxon>
    </lineage>
</organism>
<reference evidence="1" key="1">
    <citation type="submission" date="2021-03" db="EMBL/GenBank/DDBJ databases">
        <authorList>
            <consortium name="DOE Joint Genome Institute"/>
            <person name="Ahrendt S."/>
            <person name="Looney B.P."/>
            <person name="Miyauchi S."/>
            <person name="Morin E."/>
            <person name="Drula E."/>
            <person name="Courty P.E."/>
            <person name="Chicoki N."/>
            <person name="Fauchery L."/>
            <person name="Kohler A."/>
            <person name="Kuo A."/>
            <person name="Labutti K."/>
            <person name="Pangilinan J."/>
            <person name="Lipzen A."/>
            <person name="Riley R."/>
            <person name="Andreopoulos W."/>
            <person name="He G."/>
            <person name="Johnson J."/>
            <person name="Barry K.W."/>
            <person name="Grigoriev I.V."/>
            <person name="Nagy L."/>
            <person name="Hibbett D."/>
            <person name="Henrissat B."/>
            <person name="Matheny P.B."/>
            <person name="Labbe J."/>
            <person name="Martin F."/>
        </authorList>
    </citation>
    <scope>NUCLEOTIDE SEQUENCE</scope>
    <source>
        <strain evidence="1">HHB10654</strain>
    </source>
</reference>
<sequence>MSDIYIPPEHLRFRLLGYVSQNVLFSRTSQEPQVGHCPVGQERDDQYFTLIHGTGKRSGLYALKSPATDKVLFSRTNAEPCVWHISGNGRWDDSWFKLEPGKGQYSKQFRLYSPFSDTVVFSRTEWPYIGNISAADVYADQYFSFVFEDMSVDRIEYDFQLGTVVSSASQILATQVIDNELDVEHETRFELSETVTHTSTFYHASGLPPTDIMSVQGGVPVINDGDIRLDDSAQERTLNESSTFHKTYTASFTVTIGPHSTTRVVWSINKGIIEVPYTVYLSSRRAGVKAETKGIWRGASTWDLRHTSTMSVFNEPSLSNGRSA</sequence>
<proteinExistence type="predicted"/>
<name>A0ACB8TGK2_9AGAM</name>
<evidence type="ECO:0000313" key="1">
    <source>
        <dbReference type="EMBL" id="KAI0067578.1"/>
    </source>
</evidence>
<dbReference type="EMBL" id="MU277189">
    <property type="protein sequence ID" value="KAI0067578.1"/>
    <property type="molecule type" value="Genomic_DNA"/>
</dbReference>
<gene>
    <name evidence="1" type="ORF">BV25DRAFT_835189</name>
</gene>
<comment type="caution">
    <text evidence="1">The sequence shown here is derived from an EMBL/GenBank/DDBJ whole genome shotgun (WGS) entry which is preliminary data.</text>
</comment>
<dbReference type="Proteomes" id="UP000814140">
    <property type="component" value="Unassembled WGS sequence"/>
</dbReference>
<protein>
    <submittedName>
        <fullName evidence="1">Hemolytic lectin</fullName>
    </submittedName>
</protein>
<evidence type="ECO:0000313" key="2">
    <source>
        <dbReference type="Proteomes" id="UP000814140"/>
    </source>
</evidence>
<keyword evidence="2" id="KW-1185">Reference proteome</keyword>